<evidence type="ECO:0000313" key="3">
    <source>
        <dbReference type="Proteomes" id="UP000521943"/>
    </source>
</evidence>
<feature type="region of interest" description="Disordered" evidence="1">
    <location>
        <begin position="1"/>
        <end position="212"/>
    </location>
</feature>
<dbReference type="AlphaFoldDB" id="A0A8H6IID4"/>
<feature type="compositionally biased region" description="Polar residues" evidence="1">
    <location>
        <begin position="119"/>
        <end position="128"/>
    </location>
</feature>
<protein>
    <submittedName>
        <fullName evidence="2">Uncharacterized protein</fullName>
    </submittedName>
</protein>
<feature type="compositionally biased region" description="Polar residues" evidence="1">
    <location>
        <begin position="80"/>
        <end position="95"/>
    </location>
</feature>
<feature type="compositionally biased region" description="Acidic residues" evidence="1">
    <location>
        <begin position="160"/>
        <end position="189"/>
    </location>
</feature>
<accession>A0A8H6IID4</accession>
<evidence type="ECO:0000256" key="1">
    <source>
        <dbReference type="SAM" id="MobiDB-lite"/>
    </source>
</evidence>
<evidence type="ECO:0000313" key="2">
    <source>
        <dbReference type="EMBL" id="KAF6765474.1"/>
    </source>
</evidence>
<dbReference type="EMBL" id="JACGCI010000002">
    <property type="protein sequence ID" value="KAF6765474.1"/>
    <property type="molecule type" value="Genomic_DNA"/>
</dbReference>
<dbReference type="Proteomes" id="UP000521943">
    <property type="component" value="Unassembled WGS sequence"/>
</dbReference>
<gene>
    <name evidence="2" type="ORF">DFP72DRAFT_1058058</name>
</gene>
<reference evidence="2 3" key="1">
    <citation type="submission" date="2020-07" db="EMBL/GenBank/DDBJ databases">
        <title>Comparative genomics of pyrophilous fungi reveals a link between fire events and developmental genes.</title>
        <authorList>
            <consortium name="DOE Joint Genome Institute"/>
            <person name="Steindorff A.S."/>
            <person name="Carver A."/>
            <person name="Calhoun S."/>
            <person name="Stillman K."/>
            <person name="Liu H."/>
            <person name="Lipzen A."/>
            <person name="Pangilinan J."/>
            <person name="Labutti K."/>
            <person name="Bruns T.D."/>
            <person name="Grigoriev I.V."/>
        </authorList>
    </citation>
    <scope>NUCLEOTIDE SEQUENCE [LARGE SCALE GENOMIC DNA]</scope>
    <source>
        <strain evidence="2 3">CBS 144469</strain>
    </source>
</reference>
<organism evidence="2 3">
    <name type="scientific">Ephemerocybe angulata</name>
    <dbReference type="NCBI Taxonomy" id="980116"/>
    <lineage>
        <taxon>Eukaryota</taxon>
        <taxon>Fungi</taxon>
        <taxon>Dikarya</taxon>
        <taxon>Basidiomycota</taxon>
        <taxon>Agaricomycotina</taxon>
        <taxon>Agaricomycetes</taxon>
        <taxon>Agaricomycetidae</taxon>
        <taxon>Agaricales</taxon>
        <taxon>Agaricineae</taxon>
        <taxon>Psathyrellaceae</taxon>
        <taxon>Ephemerocybe</taxon>
    </lineage>
</organism>
<dbReference type="OrthoDB" id="3061496at2759"/>
<sequence>MAKPSPKKTSSPKKATGTTKNGSKSVSQPVARRTSGRVRSKLMVEDSDEDEVFETPKPIDGVPTLPPTPKTPKRSRKLTNSGSAESDTPLDSPSPTKRLRTLQLDDVSHKPTPFPIIQKANQGMTTPATVEEKMAAANAAVNLEEDEPSKRKKRVKVESESEDSASGEEVEANTGDNSEEEDGDNDGDDPFASKAAAPAPAQTTLEQELMDPRCKKIMKLPKADGIPEYTRDALLYKAVPDLDHPNLTLGAIVTWKKNLSGDNNDTVCYMSMSVYKKITKDKIALANILEGLSMGQDGIFYNPACADPHDFVMKFIDTRFGPQWELVDAAGTPVIGVTVGSCIRSDLRGDSAQDYRTFAIIPHRGHWERMGSFHCMLADVSELVGQVVDNVVSFQTRPKSYRGPAAKEEKPSADLFGGMLEGYQSPTKKATRPLTDRRIHTPYRFDEEVPILDGTGVELDFSSMGLRHLLTTLPTWDDDIPQRAPCVVGYTFTVYEWGKVAKCKMFVQFVIVLAIPK</sequence>
<keyword evidence="3" id="KW-1185">Reference proteome</keyword>
<proteinExistence type="predicted"/>
<comment type="caution">
    <text evidence="2">The sequence shown here is derived from an EMBL/GenBank/DDBJ whole genome shotgun (WGS) entry which is preliminary data.</text>
</comment>
<feature type="compositionally biased region" description="Low complexity" evidence="1">
    <location>
        <begin position="1"/>
        <end position="20"/>
    </location>
</feature>
<name>A0A8H6IID4_9AGAR</name>